<evidence type="ECO:0000256" key="3">
    <source>
        <dbReference type="ARBA" id="ARBA00022737"/>
    </source>
</evidence>
<dbReference type="FunFam" id="2.60.40.10:FF:000032">
    <property type="entry name" value="palladin isoform X1"/>
    <property type="match status" value="2"/>
</dbReference>
<feature type="domain" description="Ig-like" evidence="7">
    <location>
        <begin position="108"/>
        <end position="195"/>
    </location>
</feature>
<dbReference type="InterPro" id="IPR013098">
    <property type="entry name" value="Ig_I-set"/>
</dbReference>
<dbReference type="InterPro" id="IPR036179">
    <property type="entry name" value="Ig-like_dom_sf"/>
</dbReference>
<dbReference type="GO" id="GO:0060298">
    <property type="term" value="P:positive regulation of sarcomere organization"/>
    <property type="evidence" value="ECO:0007669"/>
    <property type="project" value="UniProtKB-ARBA"/>
</dbReference>
<evidence type="ECO:0000256" key="1">
    <source>
        <dbReference type="ARBA" id="ARBA00004496"/>
    </source>
</evidence>
<dbReference type="GO" id="GO:0019899">
    <property type="term" value="F:enzyme binding"/>
    <property type="evidence" value="ECO:0007669"/>
    <property type="project" value="UniProtKB-ARBA"/>
</dbReference>
<feature type="domain" description="Ig-like" evidence="7">
    <location>
        <begin position="317"/>
        <end position="406"/>
    </location>
</feature>
<dbReference type="InterPro" id="IPR007110">
    <property type="entry name" value="Ig-like_dom"/>
</dbReference>
<dbReference type="PANTHER" id="PTHR47633">
    <property type="entry name" value="IMMUNOGLOBULIN"/>
    <property type="match status" value="1"/>
</dbReference>
<feature type="domain" description="Ig-like" evidence="7">
    <location>
        <begin position="705"/>
        <end position="794"/>
    </location>
</feature>
<keyword evidence="3" id="KW-0677">Repeat</keyword>
<feature type="region of interest" description="Disordered" evidence="6">
    <location>
        <begin position="442"/>
        <end position="478"/>
    </location>
</feature>
<feature type="domain" description="Ig-like" evidence="7">
    <location>
        <begin position="9"/>
        <end position="68"/>
    </location>
</feature>
<accession>A0A914XFT9</accession>
<evidence type="ECO:0000313" key="8">
    <source>
        <dbReference type="Proteomes" id="UP000887566"/>
    </source>
</evidence>
<dbReference type="GO" id="GO:0045989">
    <property type="term" value="P:positive regulation of striated muscle contraction"/>
    <property type="evidence" value="ECO:0007669"/>
    <property type="project" value="UniProtKB-ARBA"/>
</dbReference>
<dbReference type="PANTHER" id="PTHR47633:SF4">
    <property type="entry name" value="MYOPALLADIN ISOFORM X1"/>
    <property type="match status" value="1"/>
</dbReference>
<sequence>MSEPSLLFQVVWMKDGEKVKTSTQMKLSFTDNGWCSLAIYSCTSADTGLYLCSARNDVGVETTQAMLTVLEETIPVTPIEKVRSKEPTKGKAVTIASDAKGTDQASKPKFIRAPGQTMEVAEGESVQLVCKAVGPPKPAIKWLKDGKEIPRTSRSYDMRLTGEGEATLSIDCAIQKSAGRFTCVAENTEGTATVDTLLYVLPHSTGKKVPEAPSFTVELKDVGLPVGSAAELRCSVRGQPEPKLKWLFVDAKGHSQTVSAEKWLECRRGEACELRSDVISAEMQGLYQCVASNEHGQVVTACYLLVGAPTDAPACPPSFVRCLRDIWTPLNETVQFECEVAGNPRPTLTWFRGEEQLTEGKNTEVNFVSNYVCTLTVRNVHLADLGTYMVEAANEHGRVRTAGAINVGKQRHGRPPVFLQGLEDRTIAISAAIAPSVVTKQEHLASSSKETAEKAERMTQSMEAKDRPRRGHHGVEHAKKGAAPSFVFGLEDMDLKLGERAAVAGKLARRKKHGHHHEETTEATGLAQAVRAAHEEGRMEPPVMHVEERSKTLDEIRSAIAARNAHKCLPKFMVKPKSHKALEEFKSLRLKTAVSANPPSNVQWDKNGVILETGNKYSIYNDGDFYYLEQCFLCSMSCRSLIVYRFCVHVVTVHHVSDCDTGFYNCTAINPDGMAVVTSEVDVIRTETTSLTQLRRRSRKEPRAPHFIEVLPGKLEALVGEPLTVECSVSAYPTPAITWLRDKSVLMPQPGLTMLYDGECATLKFAQLTLGDGARYTCLAKNQSGEAKTTLRLDVKETKNEKSGEAPKFKRRTMKDQTITDGDTVTFVVELVEGTDPVEVQWTHGGVEVQDSTSFKYKRAGKKYSLVIADAFPEDAGPYACVATNQYGKAECTVNLIVQEKMLKTEPPKIVEAPKMVMVEPGQSAEITVAVTGHPEPVIE</sequence>
<dbReference type="Pfam" id="PF07679">
    <property type="entry name" value="I-set"/>
    <property type="match status" value="6"/>
</dbReference>
<dbReference type="InterPro" id="IPR013783">
    <property type="entry name" value="Ig-like_fold"/>
</dbReference>
<evidence type="ECO:0000256" key="5">
    <source>
        <dbReference type="ARBA" id="ARBA00023319"/>
    </source>
</evidence>
<name>A0A914XFT9_9BILA</name>
<dbReference type="PROSITE" id="PS50835">
    <property type="entry name" value="IG_LIKE"/>
    <property type="match status" value="7"/>
</dbReference>
<dbReference type="GO" id="GO:0005737">
    <property type="term" value="C:cytoplasm"/>
    <property type="evidence" value="ECO:0007669"/>
    <property type="project" value="UniProtKB-SubCell"/>
</dbReference>
<evidence type="ECO:0000256" key="6">
    <source>
        <dbReference type="SAM" id="MobiDB-lite"/>
    </source>
</evidence>
<feature type="domain" description="Ig-like" evidence="7">
    <location>
        <begin position="807"/>
        <end position="895"/>
    </location>
</feature>
<dbReference type="FunFam" id="2.60.40.10:FF:000107">
    <property type="entry name" value="Myosin, light chain kinase a"/>
    <property type="match status" value="1"/>
</dbReference>
<dbReference type="FunFam" id="2.60.40.10:FF:000425">
    <property type="entry name" value="Myosin light chain kinase"/>
    <property type="match status" value="2"/>
</dbReference>
<keyword evidence="5" id="KW-0393">Immunoglobulin domain</keyword>
<feature type="domain" description="Ig-like" evidence="7">
    <location>
        <begin position="213"/>
        <end position="300"/>
    </location>
</feature>
<evidence type="ECO:0000259" key="7">
    <source>
        <dbReference type="PROSITE" id="PS50835"/>
    </source>
</evidence>
<dbReference type="WBParaSite" id="PSAMB.scaffold7517size7517.g30168.t1">
    <property type="protein sequence ID" value="PSAMB.scaffold7517size7517.g30168.t1"/>
    <property type="gene ID" value="PSAMB.scaffold7517size7517.g30168"/>
</dbReference>
<evidence type="ECO:0000256" key="2">
    <source>
        <dbReference type="ARBA" id="ARBA00022490"/>
    </source>
</evidence>
<dbReference type="Proteomes" id="UP000887566">
    <property type="component" value="Unplaced"/>
</dbReference>
<dbReference type="InterPro" id="IPR003599">
    <property type="entry name" value="Ig_sub"/>
</dbReference>
<dbReference type="SMART" id="SM00409">
    <property type="entry name" value="IG"/>
    <property type="match status" value="6"/>
</dbReference>
<keyword evidence="8" id="KW-1185">Reference proteome</keyword>
<feature type="domain" description="Ig-like" evidence="7">
    <location>
        <begin position="570"/>
        <end position="682"/>
    </location>
</feature>
<protein>
    <submittedName>
        <fullName evidence="9">Ig-like domain-containing protein</fullName>
    </submittedName>
</protein>
<evidence type="ECO:0000256" key="4">
    <source>
        <dbReference type="ARBA" id="ARBA00023157"/>
    </source>
</evidence>
<dbReference type="CDD" id="cd00096">
    <property type="entry name" value="Ig"/>
    <property type="match status" value="1"/>
</dbReference>
<organism evidence="8 9">
    <name type="scientific">Plectus sambesii</name>
    <dbReference type="NCBI Taxonomy" id="2011161"/>
    <lineage>
        <taxon>Eukaryota</taxon>
        <taxon>Metazoa</taxon>
        <taxon>Ecdysozoa</taxon>
        <taxon>Nematoda</taxon>
        <taxon>Chromadorea</taxon>
        <taxon>Plectida</taxon>
        <taxon>Plectina</taxon>
        <taxon>Plectoidea</taxon>
        <taxon>Plectidae</taxon>
        <taxon>Plectus</taxon>
    </lineage>
</organism>
<reference evidence="9" key="1">
    <citation type="submission" date="2022-11" db="UniProtKB">
        <authorList>
            <consortium name="WormBaseParasite"/>
        </authorList>
    </citation>
    <scope>IDENTIFICATION</scope>
</reference>
<keyword evidence="2" id="KW-0963">Cytoplasm</keyword>
<proteinExistence type="predicted"/>
<dbReference type="SMART" id="SM00408">
    <property type="entry name" value="IGc2"/>
    <property type="match status" value="5"/>
</dbReference>
<evidence type="ECO:0000313" key="9">
    <source>
        <dbReference type="WBParaSite" id="PSAMB.scaffold7517size7517.g30168.t1"/>
    </source>
</evidence>
<keyword evidence="4" id="KW-1015">Disulfide bond</keyword>
<dbReference type="Gene3D" id="2.60.40.10">
    <property type="entry name" value="Immunoglobulins"/>
    <property type="match status" value="7"/>
</dbReference>
<dbReference type="GO" id="GO:0040017">
    <property type="term" value="P:positive regulation of locomotion"/>
    <property type="evidence" value="ECO:0007669"/>
    <property type="project" value="UniProtKB-ARBA"/>
</dbReference>
<dbReference type="AlphaFoldDB" id="A0A914XFT9"/>
<comment type="subcellular location">
    <subcellularLocation>
        <location evidence="1">Cytoplasm</location>
    </subcellularLocation>
</comment>
<dbReference type="SUPFAM" id="SSF48726">
    <property type="entry name" value="Immunoglobulin"/>
    <property type="match status" value="7"/>
</dbReference>
<dbReference type="InterPro" id="IPR003598">
    <property type="entry name" value="Ig_sub2"/>
</dbReference>